<feature type="transmembrane region" description="Helical" evidence="9">
    <location>
        <begin position="110"/>
        <end position="127"/>
    </location>
</feature>
<feature type="transmembrane region" description="Helical" evidence="9">
    <location>
        <begin position="68"/>
        <end position="89"/>
    </location>
</feature>
<comment type="subcellular location">
    <subcellularLocation>
        <location evidence="1">Cell membrane</location>
        <topology evidence="1">Multi-pass membrane protein</topology>
    </subcellularLocation>
</comment>
<dbReference type="Pfam" id="PF00528">
    <property type="entry name" value="BPD_transp_1"/>
    <property type="match status" value="1"/>
</dbReference>
<reference evidence="11" key="1">
    <citation type="submission" date="2018-05" db="EMBL/GenBank/DDBJ databases">
        <authorList>
            <person name="Lanie J.A."/>
            <person name="Ng W.-L."/>
            <person name="Kazmierczak K.M."/>
            <person name="Andrzejewski T.M."/>
            <person name="Davidsen T.M."/>
            <person name="Wayne K.J."/>
            <person name="Tettelin H."/>
            <person name="Glass J.I."/>
            <person name="Rusch D."/>
            <person name="Podicherti R."/>
            <person name="Tsui H.-C.T."/>
            <person name="Winkler M.E."/>
        </authorList>
    </citation>
    <scope>NUCLEOTIDE SEQUENCE</scope>
</reference>
<evidence type="ECO:0000256" key="2">
    <source>
        <dbReference type="ARBA" id="ARBA00010072"/>
    </source>
</evidence>
<dbReference type="InterPro" id="IPR000515">
    <property type="entry name" value="MetI-like"/>
</dbReference>
<keyword evidence="4" id="KW-1003">Cell membrane</keyword>
<feature type="domain" description="ABC transmembrane type-1" evidence="10">
    <location>
        <begin position="305"/>
        <end position="595"/>
    </location>
</feature>
<keyword evidence="6" id="KW-0029">Amino-acid transport</keyword>
<evidence type="ECO:0000259" key="10">
    <source>
        <dbReference type="PROSITE" id="PS50928"/>
    </source>
</evidence>
<evidence type="ECO:0000256" key="7">
    <source>
        <dbReference type="ARBA" id="ARBA00022989"/>
    </source>
</evidence>
<dbReference type="EMBL" id="UINC01017693">
    <property type="protein sequence ID" value="SVA73652.1"/>
    <property type="molecule type" value="Genomic_DNA"/>
</dbReference>
<dbReference type="GO" id="GO:0006865">
    <property type="term" value="P:amino acid transport"/>
    <property type="evidence" value="ECO:0007669"/>
    <property type="project" value="UniProtKB-KW"/>
</dbReference>
<dbReference type="InterPro" id="IPR035906">
    <property type="entry name" value="MetI-like_sf"/>
</dbReference>
<protein>
    <recommendedName>
        <fullName evidence="10">ABC transmembrane type-1 domain-containing protein</fullName>
    </recommendedName>
</protein>
<feature type="transmembrane region" description="Helical" evidence="9">
    <location>
        <begin position="553"/>
        <end position="571"/>
    </location>
</feature>
<evidence type="ECO:0000256" key="1">
    <source>
        <dbReference type="ARBA" id="ARBA00004651"/>
    </source>
</evidence>
<keyword evidence="5 9" id="KW-0812">Transmembrane</keyword>
<dbReference type="PROSITE" id="PS50928">
    <property type="entry name" value="ABC_TM1"/>
    <property type="match status" value="1"/>
</dbReference>
<feature type="transmembrane region" description="Helical" evidence="9">
    <location>
        <begin position="203"/>
        <end position="222"/>
    </location>
</feature>
<keyword evidence="3" id="KW-0813">Transport</keyword>
<dbReference type="InterPro" id="IPR043429">
    <property type="entry name" value="ArtM/GltK/GlnP/TcyL/YhdX-like"/>
</dbReference>
<feature type="transmembrane region" description="Helical" evidence="9">
    <location>
        <begin position="476"/>
        <end position="499"/>
    </location>
</feature>
<dbReference type="SUPFAM" id="SSF161098">
    <property type="entry name" value="MetI-like"/>
    <property type="match status" value="1"/>
</dbReference>
<feature type="transmembrane region" description="Helical" evidence="9">
    <location>
        <begin position="234"/>
        <end position="255"/>
    </location>
</feature>
<evidence type="ECO:0000256" key="3">
    <source>
        <dbReference type="ARBA" id="ARBA00022448"/>
    </source>
</evidence>
<feature type="transmembrane region" description="Helical" evidence="9">
    <location>
        <begin position="395"/>
        <end position="412"/>
    </location>
</feature>
<feature type="transmembrane region" description="Helical" evidence="9">
    <location>
        <begin position="577"/>
        <end position="602"/>
    </location>
</feature>
<accession>A0A381YAK4</accession>
<comment type="similarity">
    <text evidence="2">Belongs to the binding-protein-dependent transport system permease family. HisMQ subfamily.</text>
</comment>
<dbReference type="InterPro" id="IPR010065">
    <property type="entry name" value="AA_ABC_transptr_permease_3TM"/>
</dbReference>
<dbReference type="PANTHER" id="PTHR30614">
    <property type="entry name" value="MEMBRANE COMPONENT OF AMINO ACID ABC TRANSPORTER"/>
    <property type="match status" value="1"/>
</dbReference>
<evidence type="ECO:0000256" key="6">
    <source>
        <dbReference type="ARBA" id="ARBA00022970"/>
    </source>
</evidence>
<evidence type="ECO:0000256" key="8">
    <source>
        <dbReference type="ARBA" id="ARBA00023136"/>
    </source>
</evidence>
<dbReference type="Gene3D" id="1.10.3720.10">
    <property type="entry name" value="MetI-like"/>
    <property type="match status" value="2"/>
</dbReference>
<dbReference type="CDD" id="cd06261">
    <property type="entry name" value="TM_PBP2"/>
    <property type="match status" value="1"/>
</dbReference>
<keyword evidence="7 9" id="KW-1133">Transmembrane helix</keyword>
<evidence type="ECO:0000256" key="4">
    <source>
        <dbReference type="ARBA" id="ARBA00022475"/>
    </source>
</evidence>
<dbReference type="AlphaFoldDB" id="A0A381YAK4"/>
<dbReference type="GO" id="GO:0043190">
    <property type="term" value="C:ATP-binding cassette (ABC) transporter complex"/>
    <property type="evidence" value="ECO:0007669"/>
    <property type="project" value="InterPro"/>
</dbReference>
<proteinExistence type="inferred from homology"/>
<feature type="transmembrane region" description="Helical" evidence="9">
    <location>
        <begin position="311"/>
        <end position="332"/>
    </location>
</feature>
<dbReference type="NCBIfam" id="TIGR01726">
    <property type="entry name" value="HEQRo_perm_3TM"/>
    <property type="match status" value="1"/>
</dbReference>
<sequence length="611" mass="68364">MEFPIEYLREKNPLRGLPPMQASSKALKWIIVVALLWTYNTKMLAPTIESITSMSRSYTVNGVQQNPAFYESIILSSAIILISLFFFILARNEVTQVIKGDRSNFSDYSTTLAGIVISVLIIVLCSIDNPLLDFSPAKGMPFLIVGGPVLLAYYLVSNDLERIEDGKREPILYARIAAPLVLYILLAMNISMVPPVISSNLPAFFSATLILMTLVMIIQISSETGNPQTHERRNSTMILILGLPLILYMATRLLYLLHNPDSVTRERWDLSWEFMDMKNTFEINAWPLQPDFPEDVRWEFLKGAILNSIRATLLAIVLCTFLGTIIGVTRLSSNKLASGLATIYVEIFRNMPLAVLLFLVTLQLGTSLPRFFDEASIAGWVYYSNQGIYIPKPETLRMILALGIVFSLWAWGKYRDREEVDDSSQALMRRSLVWSAALVVCLGLLLSGDMSLPNYVKLNEAIPGTWHIEDGSAFEITVEFVALIIGLTLFTAAVVAEIVRGSIQALPRGQVEAAISLGLSPYQRLRLVILPQALRSMIPLLNSQYMNVWKNSSLAIIVAYSDIFYVIFVMMNNVGKLIPLFILLLVTYQAGSLLISGIMNFYNARVTKVKI</sequence>
<feature type="transmembrane region" description="Helical" evidence="9">
    <location>
        <begin position="176"/>
        <end position="197"/>
    </location>
</feature>
<feature type="transmembrane region" description="Helical" evidence="9">
    <location>
        <begin position="139"/>
        <end position="156"/>
    </location>
</feature>
<evidence type="ECO:0000256" key="5">
    <source>
        <dbReference type="ARBA" id="ARBA00022692"/>
    </source>
</evidence>
<organism evidence="11">
    <name type="scientific">marine metagenome</name>
    <dbReference type="NCBI Taxonomy" id="408172"/>
    <lineage>
        <taxon>unclassified sequences</taxon>
        <taxon>metagenomes</taxon>
        <taxon>ecological metagenomes</taxon>
    </lineage>
</organism>
<dbReference type="PANTHER" id="PTHR30614:SF37">
    <property type="entry name" value="AMINO-ACID ABC TRANSPORTER PERMEASE PROTEIN YHDX-RELATED"/>
    <property type="match status" value="1"/>
</dbReference>
<evidence type="ECO:0000256" key="9">
    <source>
        <dbReference type="SAM" id="Phobius"/>
    </source>
</evidence>
<feature type="transmembrane region" description="Helical" evidence="9">
    <location>
        <begin position="432"/>
        <end position="456"/>
    </location>
</feature>
<evidence type="ECO:0000313" key="11">
    <source>
        <dbReference type="EMBL" id="SVA73652.1"/>
    </source>
</evidence>
<name>A0A381YAK4_9ZZZZ</name>
<gene>
    <name evidence="11" type="ORF">METZ01_LOCUS126506</name>
</gene>
<dbReference type="GO" id="GO:0022857">
    <property type="term" value="F:transmembrane transporter activity"/>
    <property type="evidence" value="ECO:0007669"/>
    <property type="project" value="InterPro"/>
</dbReference>
<keyword evidence="8 9" id="KW-0472">Membrane</keyword>
<feature type="transmembrane region" description="Helical" evidence="9">
    <location>
        <begin position="29"/>
        <end position="48"/>
    </location>
</feature>